<reference evidence="2" key="1">
    <citation type="journal article" date="2022" name="Mol. Ecol. Resour.">
        <title>The genomes of chicory, endive, great burdock and yacon provide insights into Asteraceae palaeo-polyploidization history and plant inulin production.</title>
        <authorList>
            <person name="Fan W."/>
            <person name="Wang S."/>
            <person name="Wang H."/>
            <person name="Wang A."/>
            <person name="Jiang F."/>
            <person name="Liu H."/>
            <person name="Zhao H."/>
            <person name="Xu D."/>
            <person name="Zhang Y."/>
        </authorList>
    </citation>
    <scope>NUCLEOTIDE SEQUENCE [LARGE SCALE GENOMIC DNA]</scope>
    <source>
        <strain evidence="2">cv. Punajuju</strain>
    </source>
</reference>
<reference evidence="1 2" key="2">
    <citation type="journal article" date="2022" name="Mol. Ecol. Resour.">
        <title>The genomes of chicory, endive, great burdock and yacon provide insights into Asteraceae paleo-polyploidization history and plant inulin production.</title>
        <authorList>
            <person name="Fan W."/>
            <person name="Wang S."/>
            <person name="Wang H."/>
            <person name="Wang A."/>
            <person name="Jiang F."/>
            <person name="Liu H."/>
            <person name="Zhao H."/>
            <person name="Xu D."/>
            <person name="Zhang Y."/>
        </authorList>
    </citation>
    <scope>NUCLEOTIDE SEQUENCE [LARGE SCALE GENOMIC DNA]</scope>
    <source>
        <strain evidence="2">cv. Punajuju</strain>
        <tissue evidence="1">Leaves</tissue>
    </source>
</reference>
<comment type="caution">
    <text evidence="1">The sequence shown here is derived from an EMBL/GenBank/DDBJ whole genome shotgun (WGS) entry which is preliminary data.</text>
</comment>
<name>A0ACB9GWL7_CICIN</name>
<sequence length="85" mass="9589">MATNAKWHPDKNISSPDDEFAESTDDNFTEFRVCDFTFAISISQAVSTTIFPGLQHAADLGVRLPSRGFCIFFFSLDVHRFIQLV</sequence>
<evidence type="ECO:0000313" key="2">
    <source>
        <dbReference type="Proteomes" id="UP001055811"/>
    </source>
</evidence>
<keyword evidence="2" id="KW-1185">Reference proteome</keyword>
<dbReference type="EMBL" id="CM042009">
    <property type="protein sequence ID" value="KAI3787958.1"/>
    <property type="molecule type" value="Genomic_DNA"/>
</dbReference>
<gene>
    <name evidence="1" type="ORF">L2E82_00487</name>
</gene>
<proteinExistence type="predicted"/>
<protein>
    <submittedName>
        <fullName evidence="1">Uncharacterized protein</fullName>
    </submittedName>
</protein>
<organism evidence="1 2">
    <name type="scientific">Cichorium intybus</name>
    <name type="common">Chicory</name>
    <dbReference type="NCBI Taxonomy" id="13427"/>
    <lineage>
        <taxon>Eukaryota</taxon>
        <taxon>Viridiplantae</taxon>
        <taxon>Streptophyta</taxon>
        <taxon>Embryophyta</taxon>
        <taxon>Tracheophyta</taxon>
        <taxon>Spermatophyta</taxon>
        <taxon>Magnoliopsida</taxon>
        <taxon>eudicotyledons</taxon>
        <taxon>Gunneridae</taxon>
        <taxon>Pentapetalae</taxon>
        <taxon>asterids</taxon>
        <taxon>campanulids</taxon>
        <taxon>Asterales</taxon>
        <taxon>Asteraceae</taxon>
        <taxon>Cichorioideae</taxon>
        <taxon>Cichorieae</taxon>
        <taxon>Cichoriinae</taxon>
        <taxon>Cichorium</taxon>
    </lineage>
</organism>
<evidence type="ECO:0000313" key="1">
    <source>
        <dbReference type="EMBL" id="KAI3787958.1"/>
    </source>
</evidence>
<dbReference type="Proteomes" id="UP001055811">
    <property type="component" value="Linkage Group LG01"/>
</dbReference>
<accession>A0ACB9GWL7</accession>